<dbReference type="Gene3D" id="2.130.10.10">
    <property type="entry name" value="YVTN repeat-like/Quinoprotein amine dehydrogenase"/>
    <property type="match status" value="1"/>
</dbReference>
<reference evidence="5" key="2">
    <citation type="submission" date="2022-06" db="UniProtKB">
        <authorList>
            <consortium name="EnsemblMetazoa"/>
        </authorList>
    </citation>
    <scope>IDENTIFICATION</scope>
</reference>
<dbReference type="GO" id="GO:0000398">
    <property type="term" value="P:mRNA splicing, via spliceosome"/>
    <property type="evidence" value="ECO:0007669"/>
    <property type="project" value="InterPro"/>
</dbReference>
<dbReference type="PANTHER" id="PTHR19923">
    <property type="entry name" value="WD40 REPEAT PROTEINPRL1/PRL2-RELATED"/>
    <property type="match status" value="1"/>
</dbReference>
<dbReference type="InterPro" id="IPR001680">
    <property type="entry name" value="WD40_rpt"/>
</dbReference>
<reference evidence="6" key="1">
    <citation type="submission" date="2013-10" db="EMBL/GenBank/DDBJ databases">
        <title>Genome sequencing of Onchocerca volvulus.</title>
        <authorList>
            <person name="Cotton J."/>
            <person name="Tsai J."/>
            <person name="Stanley E."/>
            <person name="Tracey A."/>
            <person name="Holroyd N."/>
            <person name="Lustigman S."/>
            <person name="Berriman M."/>
        </authorList>
    </citation>
    <scope>NUCLEOTIDE SEQUENCE</scope>
</reference>
<keyword evidence="6" id="KW-1185">Reference proteome</keyword>
<dbReference type="GO" id="GO:0071011">
    <property type="term" value="C:precatalytic spliceosome"/>
    <property type="evidence" value="ECO:0007669"/>
    <property type="project" value="TreeGrafter"/>
</dbReference>
<dbReference type="InterPro" id="IPR036322">
    <property type="entry name" value="WD40_repeat_dom_sf"/>
</dbReference>
<sequence length="246" mass="27439">MHDLSYHNYGNMPELNSEAGDFWRARKLKSDRGEEELLKLSANVIDSSGESSSSRILAITADATEAMNENDSADLIISSHSEDNTIRTMLHVRTPPGNESVATGSADLIVKIWDLASRKLRLSLLRHVSAVRCCKISRRQPFLFMDGEDKQYNKVIHHYQGYLSSVQDLTIHPTIEVLITCARDSIARVRDIRTVAQVHCLSGHTNTVATITPQEVLTANHDSTIQLWDLVAGQSICTLLHHKKSV</sequence>
<dbReference type="AlphaFoldDB" id="A0A8R1TUN9"/>
<dbReference type="EMBL" id="CMVM020000149">
    <property type="status" value="NOT_ANNOTATED_CDS"/>
    <property type="molecule type" value="Genomic_DNA"/>
</dbReference>
<dbReference type="InterPro" id="IPR015943">
    <property type="entry name" value="WD40/YVTN_repeat-like_dom_sf"/>
</dbReference>
<keyword evidence="2" id="KW-0677">Repeat</keyword>
<protein>
    <submittedName>
        <fullName evidence="5">WD_REPEATS_REGION domain-containing protein</fullName>
    </submittedName>
</protein>
<dbReference type="PROSITE" id="PS50082">
    <property type="entry name" value="WD_REPEATS_2"/>
    <property type="match status" value="2"/>
</dbReference>
<dbReference type="InterPro" id="IPR019775">
    <property type="entry name" value="WD40_repeat_CS"/>
</dbReference>
<name>A0A8R1TUN9_ONCVO</name>
<evidence type="ECO:0000256" key="1">
    <source>
        <dbReference type="ARBA" id="ARBA00022574"/>
    </source>
</evidence>
<dbReference type="Proteomes" id="UP000024404">
    <property type="component" value="Unassembled WGS sequence"/>
</dbReference>
<evidence type="ECO:0000313" key="5">
    <source>
        <dbReference type="EnsemblMetazoa" id="OVOC5149.1"/>
    </source>
</evidence>
<accession>A0A8R1TUN9</accession>
<dbReference type="SUPFAM" id="SSF50978">
    <property type="entry name" value="WD40 repeat-like"/>
    <property type="match status" value="1"/>
</dbReference>
<dbReference type="GO" id="GO:0000974">
    <property type="term" value="C:Prp19 complex"/>
    <property type="evidence" value="ECO:0007669"/>
    <property type="project" value="TreeGrafter"/>
</dbReference>
<evidence type="ECO:0000256" key="4">
    <source>
        <dbReference type="PROSITE-ProRule" id="PRU00221"/>
    </source>
</evidence>
<feature type="repeat" description="WD" evidence="4">
    <location>
        <begin position="96"/>
        <end position="123"/>
    </location>
</feature>
<feature type="repeat" description="WD" evidence="4">
    <location>
        <begin position="216"/>
        <end position="238"/>
    </location>
</feature>
<evidence type="ECO:0000256" key="2">
    <source>
        <dbReference type="ARBA" id="ARBA00022737"/>
    </source>
</evidence>
<proteinExistence type="inferred from homology"/>
<evidence type="ECO:0000256" key="3">
    <source>
        <dbReference type="ARBA" id="ARBA00025726"/>
    </source>
</evidence>
<dbReference type="Pfam" id="PF00400">
    <property type="entry name" value="WD40"/>
    <property type="match status" value="2"/>
</dbReference>
<comment type="similarity">
    <text evidence="3">Belongs to the WD repeat PRL1/PRL2 family.</text>
</comment>
<dbReference type="InterPro" id="IPR045241">
    <property type="entry name" value="Prp46/PLRG1-like"/>
</dbReference>
<dbReference type="PROSITE" id="PS00678">
    <property type="entry name" value="WD_REPEATS_1"/>
    <property type="match status" value="1"/>
</dbReference>
<evidence type="ECO:0000313" key="6">
    <source>
        <dbReference type="Proteomes" id="UP000024404"/>
    </source>
</evidence>
<keyword evidence="1 4" id="KW-0853">WD repeat</keyword>
<dbReference type="EnsemblMetazoa" id="OVOC5149.1">
    <property type="protein sequence ID" value="OVOC5149.1"/>
    <property type="gene ID" value="WBGene00241958"/>
</dbReference>
<dbReference type="SMART" id="SM00320">
    <property type="entry name" value="WD40"/>
    <property type="match status" value="3"/>
</dbReference>
<dbReference type="PANTHER" id="PTHR19923:SF0">
    <property type="entry name" value="PLEIOTROPIC REGULATOR 1"/>
    <property type="match status" value="1"/>
</dbReference>
<organism evidence="5 6">
    <name type="scientific">Onchocerca volvulus</name>
    <dbReference type="NCBI Taxonomy" id="6282"/>
    <lineage>
        <taxon>Eukaryota</taxon>
        <taxon>Metazoa</taxon>
        <taxon>Ecdysozoa</taxon>
        <taxon>Nematoda</taxon>
        <taxon>Chromadorea</taxon>
        <taxon>Rhabditida</taxon>
        <taxon>Spirurina</taxon>
        <taxon>Spiruromorpha</taxon>
        <taxon>Filarioidea</taxon>
        <taxon>Onchocercidae</taxon>
        <taxon>Onchocerca</taxon>
    </lineage>
</organism>
<dbReference type="GO" id="GO:0071013">
    <property type="term" value="C:catalytic step 2 spliceosome"/>
    <property type="evidence" value="ECO:0007669"/>
    <property type="project" value="TreeGrafter"/>
</dbReference>